<feature type="domain" description="GAF" evidence="1">
    <location>
        <begin position="50"/>
        <end position="174"/>
    </location>
</feature>
<protein>
    <submittedName>
        <fullName evidence="2">GAF domain-containing protein</fullName>
    </submittedName>
</protein>
<dbReference type="AlphaFoldDB" id="A0A841TTA9"/>
<evidence type="ECO:0000313" key="3">
    <source>
        <dbReference type="Proteomes" id="UP000553776"/>
    </source>
</evidence>
<accession>A0A841TTA9</accession>
<sequence>MAIERARYEFLKDIYQDTRTVKDTLQKQVLTSKDSLGRLHSIVAELESLEPEHIVMKSVNVLEELMESRRVAIYAVAANSSYIRLVAQSSDESFSMPRSMNLADSPSIARVVESGNVFVNKALAAGDPAMAAPVVSNDQTIAVVLLQEQPFEKFTLYYENLFRIAVSLISRALSRSFRFVEATRSERFVDDTVILQEAPFLEVLQSKKAAKDRRQTEFVLLELENAGQELSMLAPKLSGALRSTDYIGLRGEKVVILLSSTGQDEVRFAVARLEKSGFKTRILQEEEIYA</sequence>
<dbReference type="InterPro" id="IPR029016">
    <property type="entry name" value="GAF-like_dom_sf"/>
</dbReference>
<evidence type="ECO:0000259" key="1">
    <source>
        <dbReference type="Pfam" id="PF13492"/>
    </source>
</evidence>
<dbReference type="SUPFAM" id="SSF55781">
    <property type="entry name" value="GAF domain-like"/>
    <property type="match status" value="1"/>
</dbReference>
<keyword evidence="3" id="KW-1185">Reference proteome</keyword>
<proteinExistence type="predicted"/>
<dbReference type="Pfam" id="PF13492">
    <property type="entry name" value="GAF_3"/>
    <property type="match status" value="1"/>
</dbReference>
<evidence type="ECO:0000313" key="2">
    <source>
        <dbReference type="EMBL" id="MBB6691526.1"/>
    </source>
</evidence>
<comment type="caution">
    <text evidence="2">The sequence shown here is derived from an EMBL/GenBank/DDBJ whole genome shotgun (WGS) entry which is preliminary data.</text>
</comment>
<dbReference type="EMBL" id="JACJVR010000031">
    <property type="protein sequence ID" value="MBB6691526.1"/>
    <property type="molecule type" value="Genomic_DNA"/>
</dbReference>
<reference evidence="2 3" key="1">
    <citation type="submission" date="2020-08" db="EMBL/GenBank/DDBJ databases">
        <title>Cohnella phylogeny.</title>
        <authorList>
            <person name="Dunlap C."/>
        </authorList>
    </citation>
    <scope>NUCLEOTIDE SEQUENCE [LARGE SCALE GENOMIC DNA]</scope>
    <source>
        <strain evidence="2 3">DSM 25239</strain>
    </source>
</reference>
<dbReference type="Proteomes" id="UP000553776">
    <property type="component" value="Unassembled WGS sequence"/>
</dbReference>
<dbReference type="InterPro" id="IPR003018">
    <property type="entry name" value="GAF"/>
</dbReference>
<dbReference type="RefSeq" id="WP_185135520.1">
    <property type="nucleotide sequence ID" value="NZ_BORM01000011.1"/>
</dbReference>
<name>A0A841TTA9_9BACL</name>
<gene>
    <name evidence="2" type="ORF">H7B90_08960</name>
</gene>
<dbReference type="Gene3D" id="3.30.450.40">
    <property type="match status" value="1"/>
</dbReference>
<organism evidence="2 3">
    <name type="scientific">Cohnella xylanilytica</name>
    <dbReference type="NCBI Taxonomy" id="557555"/>
    <lineage>
        <taxon>Bacteria</taxon>
        <taxon>Bacillati</taxon>
        <taxon>Bacillota</taxon>
        <taxon>Bacilli</taxon>
        <taxon>Bacillales</taxon>
        <taxon>Paenibacillaceae</taxon>
        <taxon>Cohnella</taxon>
    </lineage>
</organism>